<dbReference type="EMBL" id="JAFKCZ010000022">
    <property type="protein sequence ID" value="MBN7799045.1"/>
    <property type="molecule type" value="Genomic_DNA"/>
</dbReference>
<sequence>MKTTGVALLALTLSLGVGQAQAESLRDIYELALENDAQLKAEQAQYRANLETENLGRAALLPQVNGSYDYSNTDQDREAESFQFGDDGSITNIDTFSNTDTDTEGYQVTLNQAIFDLPAWFTFQSGREFTRQAEATFAANQQNLIVRVVESYLGVLRAQDNLSASKAAERAFERQLEQTQQRFEVGLIAITDVYEAQAAYDLSRVNRIVDENNVRVALERLSVLTGKHHDNLDVLQEEFEAKMPEPMDRAAWVDFALENNFDLQAARYAEEAARNSAKANKYEHAPRIVGSYSYQDYETDGDLTRRPATQFDTAPDNITETNQWQISLEVPLFSGGAISANRRQAAEEFNATRENRINLARNTVTNTRSLHMTVVSDVSRVAARKQSIVSSKSALDATQAGYEVGTRNVVDVLNAQNTLFAAQRDYANSRYDYIIDMLQLKEQAGLLSPEDVYTLNEALEEPPAPTASASP</sequence>
<dbReference type="GO" id="GO:0009279">
    <property type="term" value="C:cell outer membrane"/>
    <property type="evidence" value="ECO:0007669"/>
    <property type="project" value="UniProtKB-SubCell"/>
</dbReference>
<comment type="similarity">
    <text evidence="2">Belongs to the outer membrane factor (OMF) (TC 1.B.17) family.</text>
</comment>
<name>A0A939DJ16_9GAMM</name>
<dbReference type="GO" id="GO:1990281">
    <property type="term" value="C:efflux pump complex"/>
    <property type="evidence" value="ECO:0007669"/>
    <property type="project" value="TreeGrafter"/>
</dbReference>
<dbReference type="InterPro" id="IPR051906">
    <property type="entry name" value="TolC-like"/>
</dbReference>
<evidence type="ECO:0000256" key="3">
    <source>
        <dbReference type="ARBA" id="ARBA00022448"/>
    </source>
</evidence>
<evidence type="ECO:0000256" key="7">
    <source>
        <dbReference type="ARBA" id="ARBA00023237"/>
    </source>
</evidence>
<dbReference type="Gene3D" id="1.20.1600.10">
    <property type="entry name" value="Outer membrane efflux proteins (OEP)"/>
    <property type="match status" value="1"/>
</dbReference>
<keyword evidence="6" id="KW-0472">Membrane</keyword>
<keyword evidence="10" id="KW-1185">Reference proteome</keyword>
<keyword evidence="3" id="KW-0813">Transport</keyword>
<organism evidence="9 10">
    <name type="scientific">Parahaliea mediterranea</name>
    <dbReference type="NCBI Taxonomy" id="651086"/>
    <lineage>
        <taxon>Bacteria</taxon>
        <taxon>Pseudomonadati</taxon>
        <taxon>Pseudomonadota</taxon>
        <taxon>Gammaproteobacteria</taxon>
        <taxon>Cellvibrionales</taxon>
        <taxon>Halieaceae</taxon>
        <taxon>Parahaliea</taxon>
    </lineage>
</organism>
<evidence type="ECO:0000256" key="4">
    <source>
        <dbReference type="ARBA" id="ARBA00022452"/>
    </source>
</evidence>
<evidence type="ECO:0000256" key="5">
    <source>
        <dbReference type="ARBA" id="ARBA00022692"/>
    </source>
</evidence>
<accession>A0A939DJ16</accession>
<dbReference type="PANTHER" id="PTHR30026">
    <property type="entry name" value="OUTER MEMBRANE PROTEIN TOLC"/>
    <property type="match status" value="1"/>
</dbReference>
<evidence type="ECO:0000256" key="8">
    <source>
        <dbReference type="SAM" id="SignalP"/>
    </source>
</evidence>
<dbReference type="RefSeq" id="WP_206562490.1">
    <property type="nucleotide sequence ID" value="NZ_JAFKCZ010000022.1"/>
</dbReference>
<dbReference type="Proteomes" id="UP000664303">
    <property type="component" value="Unassembled WGS sequence"/>
</dbReference>
<evidence type="ECO:0000313" key="10">
    <source>
        <dbReference type="Proteomes" id="UP000664303"/>
    </source>
</evidence>
<dbReference type="InterPro" id="IPR010130">
    <property type="entry name" value="T1SS_OMP_TolC"/>
</dbReference>
<keyword evidence="8" id="KW-0732">Signal</keyword>
<dbReference type="PANTHER" id="PTHR30026:SF20">
    <property type="entry name" value="OUTER MEMBRANE PROTEIN TOLC"/>
    <property type="match status" value="1"/>
</dbReference>
<feature type="chain" id="PRO_5036784444" evidence="8">
    <location>
        <begin position="23"/>
        <end position="471"/>
    </location>
</feature>
<dbReference type="InterPro" id="IPR003423">
    <property type="entry name" value="OMP_efflux"/>
</dbReference>
<evidence type="ECO:0000256" key="2">
    <source>
        <dbReference type="ARBA" id="ARBA00007613"/>
    </source>
</evidence>
<keyword evidence="5" id="KW-0812">Transmembrane</keyword>
<proteinExistence type="inferred from homology"/>
<comment type="caution">
    <text evidence="9">The sequence shown here is derived from an EMBL/GenBank/DDBJ whole genome shotgun (WGS) entry which is preliminary data.</text>
</comment>
<dbReference type="AlphaFoldDB" id="A0A939DJ16"/>
<dbReference type="GO" id="GO:0015562">
    <property type="term" value="F:efflux transmembrane transporter activity"/>
    <property type="evidence" value="ECO:0007669"/>
    <property type="project" value="InterPro"/>
</dbReference>
<evidence type="ECO:0000313" key="9">
    <source>
        <dbReference type="EMBL" id="MBN7799045.1"/>
    </source>
</evidence>
<feature type="signal peptide" evidence="8">
    <location>
        <begin position="1"/>
        <end position="22"/>
    </location>
</feature>
<evidence type="ECO:0000256" key="1">
    <source>
        <dbReference type="ARBA" id="ARBA00004442"/>
    </source>
</evidence>
<evidence type="ECO:0000256" key="6">
    <source>
        <dbReference type="ARBA" id="ARBA00023136"/>
    </source>
</evidence>
<reference evidence="9" key="1">
    <citation type="submission" date="2021-02" db="EMBL/GenBank/DDBJ databases">
        <title>PHA producing bacteria isolated from coastal sediment in Guangdong, Shenzhen.</title>
        <authorList>
            <person name="Zheng W."/>
            <person name="Yu S."/>
            <person name="Huang Y."/>
        </authorList>
    </citation>
    <scope>NUCLEOTIDE SEQUENCE</scope>
    <source>
        <strain evidence="9">TN14-10</strain>
    </source>
</reference>
<dbReference type="GO" id="GO:0015288">
    <property type="term" value="F:porin activity"/>
    <property type="evidence" value="ECO:0007669"/>
    <property type="project" value="TreeGrafter"/>
</dbReference>
<keyword evidence="4" id="KW-1134">Transmembrane beta strand</keyword>
<dbReference type="NCBIfam" id="TIGR01844">
    <property type="entry name" value="type_I_sec_TolC"/>
    <property type="match status" value="1"/>
</dbReference>
<dbReference type="Pfam" id="PF02321">
    <property type="entry name" value="OEP"/>
    <property type="match status" value="2"/>
</dbReference>
<gene>
    <name evidence="9" type="ORF">JYP50_20780</name>
</gene>
<dbReference type="SUPFAM" id="SSF56954">
    <property type="entry name" value="Outer membrane efflux proteins (OEP)"/>
    <property type="match status" value="1"/>
</dbReference>
<comment type="subcellular location">
    <subcellularLocation>
        <location evidence="1">Cell outer membrane</location>
    </subcellularLocation>
</comment>
<protein>
    <submittedName>
        <fullName evidence="9">TolC family outer membrane protein</fullName>
    </submittedName>
</protein>
<keyword evidence="7" id="KW-0998">Cell outer membrane</keyword>